<gene>
    <name evidence="2" type="ORF">ACFSR8_06525</name>
</gene>
<protein>
    <recommendedName>
        <fullName evidence="4">NIPSNAP family protein</fullName>
    </recommendedName>
</protein>
<feature type="signal peptide" evidence="1">
    <location>
        <begin position="1"/>
        <end position="23"/>
    </location>
</feature>
<reference evidence="3" key="1">
    <citation type="journal article" date="2019" name="Int. J. Syst. Evol. Microbiol.">
        <title>The Global Catalogue of Microorganisms (GCM) 10K type strain sequencing project: providing services to taxonomists for standard genome sequencing and annotation.</title>
        <authorList>
            <consortium name="The Broad Institute Genomics Platform"/>
            <consortium name="The Broad Institute Genome Sequencing Center for Infectious Disease"/>
            <person name="Wu L."/>
            <person name="Ma J."/>
        </authorList>
    </citation>
    <scope>NUCLEOTIDE SEQUENCE [LARGE SCALE GENOMIC DNA]</scope>
    <source>
        <strain evidence="3">KCTC 42398</strain>
    </source>
</reference>
<evidence type="ECO:0000313" key="2">
    <source>
        <dbReference type="EMBL" id="MFD2725863.1"/>
    </source>
</evidence>
<sequence length="251" mass="29396">MKTIKKTIVLAFLCCLTVNVSQAFQKFYRVHQDNVLPSKLMEYEKIAKEFNEACVKHNFPGAWLCATMDDMRYLYVSPVEKFADLDDRPFAEMAKAMGKDFGDMFDRFDQCYNSHYDYIIVMNEELSYMPDGISQTQEGQDYRDYYFIHYLPKDHAKIKEGMKAVKEMFASKGSKSYYRIYHTGFGTTDNYYMVAMSSKDAIESATKEEENKKVLGPDRWETFMKVMNYATKVEEVTGEIRRDLSYSPKTQ</sequence>
<comment type="caution">
    <text evidence="2">The sequence shown here is derived from an EMBL/GenBank/DDBJ whole genome shotgun (WGS) entry which is preliminary data.</text>
</comment>
<organism evidence="2 3">
    <name type="scientific">Hyunsoonleella rubra</name>
    <dbReference type="NCBI Taxonomy" id="1737062"/>
    <lineage>
        <taxon>Bacteria</taxon>
        <taxon>Pseudomonadati</taxon>
        <taxon>Bacteroidota</taxon>
        <taxon>Flavobacteriia</taxon>
        <taxon>Flavobacteriales</taxon>
        <taxon>Flavobacteriaceae</taxon>
    </lineage>
</organism>
<dbReference type="EMBL" id="JBHULY010000013">
    <property type="protein sequence ID" value="MFD2725863.1"/>
    <property type="molecule type" value="Genomic_DNA"/>
</dbReference>
<evidence type="ECO:0008006" key="4">
    <source>
        <dbReference type="Google" id="ProtNLM"/>
    </source>
</evidence>
<dbReference type="Proteomes" id="UP001597476">
    <property type="component" value="Unassembled WGS sequence"/>
</dbReference>
<keyword evidence="1" id="KW-0732">Signal</keyword>
<evidence type="ECO:0000256" key="1">
    <source>
        <dbReference type="SAM" id="SignalP"/>
    </source>
</evidence>
<proteinExistence type="predicted"/>
<accession>A0ABW5T9D5</accession>
<keyword evidence="3" id="KW-1185">Reference proteome</keyword>
<feature type="chain" id="PRO_5046559005" description="NIPSNAP family protein" evidence="1">
    <location>
        <begin position="24"/>
        <end position="251"/>
    </location>
</feature>
<name>A0ABW5T9D5_9FLAO</name>
<dbReference type="RefSeq" id="WP_380290257.1">
    <property type="nucleotide sequence ID" value="NZ_JBHULY010000013.1"/>
</dbReference>
<evidence type="ECO:0000313" key="3">
    <source>
        <dbReference type="Proteomes" id="UP001597476"/>
    </source>
</evidence>